<feature type="transmembrane region" description="Helical" evidence="6">
    <location>
        <begin position="295"/>
        <end position="318"/>
    </location>
</feature>
<gene>
    <name evidence="7" type="ORF">CWO07_17735</name>
</gene>
<feature type="transmembrane region" description="Helical" evidence="6">
    <location>
        <begin position="256"/>
        <end position="275"/>
    </location>
</feature>
<keyword evidence="3 6" id="KW-0812">Transmembrane</keyword>
<evidence type="ECO:0000256" key="6">
    <source>
        <dbReference type="SAM" id="Phobius"/>
    </source>
</evidence>
<accession>A0A2T5ESG0</accession>
<keyword evidence="2" id="KW-1003">Cell membrane</keyword>
<keyword evidence="4 6" id="KW-1133">Transmembrane helix</keyword>
<proteinExistence type="predicted"/>
<evidence type="ECO:0000256" key="3">
    <source>
        <dbReference type="ARBA" id="ARBA00022692"/>
    </source>
</evidence>
<dbReference type="Pfam" id="PF01943">
    <property type="entry name" value="Polysacc_synt"/>
    <property type="match status" value="1"/>
</dbReference>
<dbReference type="InterPro" id="IPR002797">
    <property type="entry name" value="Polysacc_synth"/>
</dbReference>
<feature type="transmembrane region" description="Helical" evidence="6">
    <location>
        <begin position="45"/>
        <end position="64"/>
    </location>
</feature>
<evidence type="ECO:0000256" key="2">
    <source>
        <dbReference type="ARBA" id="ARBA00022475"/>
    </source>
</evidence>
<evidence type="ECO:0000256" key="1">
    <source>
        <dbReference type="ARBA" id="ARBA00004651"/>
    </source>
</evidence>
<protein>
    <submittedName>
        <fullName evidence="7">Flippase</fullName>
    </submittedName>
</protein>
<feature type="transmembrane region" description="Helical" evidence="6">
    <location>
        <begin position="360"/>
        <end position="380"/>
    </location>
</feature>
<feature type="transmembrane region" description="Helical" evidence="6">
    <location>
        <begin position="217"/>
        <end position="241"/>
    </location>
</feature>
<evidence type="ECO:0000313" key="8">
    <source>
        <dbReference type="Proteomes" id="UP000244197"/>
    </source>
</evidence>
<name>A0A2T5ESG0_VIBSP</name>
<keyword evidence="5 6" id="KW-0472">Membrane</keyword>
<dbReference type="Proteomes" id="UP000244197">
    <property type="component" value="Unassembled WGS sequence"/>
</dbReference>
<dbReference type="AlphaFoldDB" id="A0A2T5ESG0"/>
<feature type="transmembrane region" description="Helical" evidence="6">
    <location>
        <begin position="173"/>
        <end position="196"/>
    </location>
</feature>
<feature type="transmembrane region" description="Helical" evidence="6">
    <location>
        <begin position="118"/>
        <end position="139"/>
    </location>
</feature>
<organism evidence="7 8">
    <name type="scientific">Vibrio splendidus</name>
    <dbReference type="NCBI Taxonomy" id="29497"/>
    <lineage>
        <taxon>Bacteria</taxon>
        <taxon>Pseudomonadati</taxon>
        <taxon>Pseudomonadota</taxon>
        <taxon>Gammaproteobacteria</taxon>
        <taxon>Vibrionales</taxon>
        <taxon>Vibrionaceae</taxon>
        <taxon>Vibrio</taxon>
    </lineage>
</organism>
<dbReference type="PANTHER" id="PTHR30250">
    <property type="entry name" value="PST FAMILY PREDICTED COLANIC ACID TRANSPORTER"/>
    <property type="match status" value="1"/>
</dbReference>
<sequence length="420" mass="46965">MLSSSFKKLIGNFLSLSGVRIISYLFPLISMPYLIITLGPEKFGLIIFAQTICAYFVLFVDYGFSLSATKDIAKNVDDNEHINIIFTSVIVSKCIIAVVGYIILHLVISYFDKFNGDYWIYMSSYGVVLGNVMFPVWYFQGIEKMHNVAFFNILPKLIFLILLFFVVKQESDYFYVPLILSLGSICSGVVSFLYSLRLGVCLVKVSLKDIQQQFSKGWHVFIGMVSSGFASNSILLFLGLLTNNTTLGLYSAIDKIIQPISTLSITVLNVIYPHMIKMREAGAKSPTLFSLKVSILYVTILSILSFIFLMFANEIIVVVFGSEYMVSSDILNVLIFLPIITAFLNIFLIPNCLVFDYSKAYGKILFAVFLISLCISPLVINLFGMVGAAVSAILVELIKVLAISIFLFVSRANFKARQKI</sequence>
<evidence type="ECO:0000256" key="4">
    <source>
        <dbReference type="ARBA" id="ARBA00022989"/>
    </source>
</evidence>
<feature type="transmembrane region" description="Helical" evidence="6">
    <location>
        <begin position="84"/>
        <end position="106"/>
    </location>
</feature>
<reference evidence="7 8" key="1">
    <citation type="submission" date="2017-11" db="EMBL/GenBank/DDBJ databases">
        <title>Population delineation of vibrios coincides with oyster pathogenicity.</title>
        <authorList>
            <person name="Bruto M."/>
            <person name="Labreuche Y."/>
            <person name="James A."/>
            <person name="Piel D."/>
            <person name="Chenivesse S."/>
            <person name="Petton B."/>
            <person name="Polz M.F."/>
            <person name="Le Roux F."/>
        </authorList>
    </citation>
    <scope>NUCLEOTIDE SEQUENCE [LARGE SCALE GENOMIC DNA]</scope>
    <source>
        <strain evidence="7 8">FF_144</strain>
    </source>
</reference>
<evidence type="ECO:0000256" key="5">
    <source>
        <dbReference type="ARBA" id="ARBA00023136"/>
    </source>
</evidence>
<feature type="transmembrane region" description="Helical" evidence="6">
    <location>
        <begin position="330"/>
        <end position="348"/>
    </location>
</feature>
<comment type="subcellular location">
    <subcellularLocation>
        <location evidence="1">Cell membrane</location>
        <topology evidence="1">Multi-pass membrane protein</topology>
    </subcellularLocation>
</comment>
<comment type="caution">
    <text evidence="7">The sequence shown here is derived from an EMBL/GenBank/DDBJ whole genome shotgun (WGS) entry which is preliminary data.</text>
</comment>
<dbReference type="EMBL" id="PIFK01000037">
    <property type="protein sequence ID" value="PTP29354.1"/>
    <property type="molecule type" value="Genomic_DNA"/>
</dbReference>
<dbReference type="InterPro" id="IPR050833">
    <property type="entry name" value="Poly_Biosynth_Transport"/>
</dbReference>
<feature type="transmembrane region" description="Helical" evidence="6">
    <location>
        <begin position="148"/>
        <end position="167"/>
    </location>
</feature>
<evidence type="ECO:0000313" key="7">
    <source>
        <dbReference type="EMBL" id="PTP29354.1"/>
    </source>
</evidence>
<dbReference type="GO" id="GO:0005886">
    <property type="term" value="C:plasma membrane"/>
    <property type="evidence" value="ECO:0007669"/>
    <property type="project" value="UniProtKB-SubCell"/>
</dbReference>
<dbReference type="PANTHER" id="PTHR30250:SF11">
    <property type="entry name" value="O-ANTIGEN TRANSPORTER-RELATED"/>
    <property type="match status" value="1"/>
</dbReference>
<feature type="transmembrane region" description="Helical" evidence="6">
    <location>
        <begin position="386"/>
        <end position="409"/>
    </location>
</feature>